<name>A0A8J4EIN1_9ACTN</name>
<evidence type="ECO:0000259" key="4">
    <source>
        <dbReference type="Pfam" id="PF00501"/>
    </source>
</evidence>
<comment type="caution">
    <text evidence="6">The sequence shown here is derived from an EMBL/GenBank/DDBJ whole genome shotgun (WGS) entry which is preliminary data.</text>
</comment>
<dbReference type="InterPro" id="IPR032387">
    <property type="entry name" value="ACAS_N"/>
</dbReference>
<dbReference type="InterPro" id="IPR000873">
    <property type="entry name" value="AMP-dep_synth/lig_dom"/>
</dbReference>
<dbReference type="EMBL" id="BOPO01000006">
    <property type="protein sequence ID" value="GIL25431.1"/>
    <property type="molecule type" value="Genomic_DNA"/>
</dbReference>
<feature type="domain" description="Acetyl-coenzyme A synthetase N-terminal" evidence="5">
    <location>
        <begin position="32"/>
        <end position="83"/>
    </location>
</feature>
<dbReference type="Gene3D" id="3.40.50.12780">
    <property type="entry name" value="N-terminal domain of ligase-like"/>
    <property type="match status" value="1"/>
</dbReference>
<evidence type="ECO:0000313" key="7">
    <source>
        <dbReference type="Proteomes" id="UP000614996"/>
    </source>
</evidence>
<dbReference type="GO" id="GO:0005829">
    <property type="term" value="C:cytosol"/>
    <property type="evidence" value="ECO:0007669"/>
    <property type="project" value="TreeGrafter"/>
</dbReference>
<evidence type="ECO:0000313" key="6">
    <source>
        <dbReference type="EMBL" id="GIL25431.1"/>
    </source>
</evidence>
<accession>A0A8J4EIN1</accession>
<dbReference type="Pfam" id="PF00501">
    <property type="entry name" value="AMP-binding"/>
    <property type="match status" value="1"/>
</dbReference>
<dbReference type="PANTHER" id="PTHR24095:SF14">
    <property type="entry name" value="ACETYL-COENZYME A SYNTHETASE 1"/>
    <property type="match status" value="1"/>
</dbReference>
<organism evidence="6 7">
    <name type="scientific">Actinocatenispora comari</name>
    <dbReference type="NCBI Taxonomy" id="2807577"/>
    <lineage>
        <taxon>Bacteria</taxon>
        <taxon>Bacillati</taxon>
        <taxon>Actinomycetota</taxon>
        <taxon>Actinomycetes</taxon>
        <taxon>Micromonosporales</taxon>
        <taxon>Micromonosporaceae</taxon>
        <taxon>Actinocatenispora</taxon>
    </lineage>
</organism>
<evidence type="ECO:0000256" key="3">
    <source>
        <dbReference type="SAM" id="MobiDB-lite"/>
    </source>
</evidence>
<dbReference type="GO" id="GO:0006085">
    <property type="term" value="P:acetyl-CoA biosynthetic process"/>
    <property type="evidence" value="ECO:0007669"/>
    <property type="project" value="TreeGrafter"/>
</dbReference>
<sequence>MATDETLSDLLHETRRFPPPEDIVATANIDATAYQRASADRLAFWESAAERLSWDRRWDRVLDWDPPFADWFGGGELNVAYNCLDRHVIAGHGDQVAYFWEGEPGDRRTITYAQLLREVCQAANALTELGVVAGDRVAIYLPMIPEAVVAMLACARIGAPHTVVFGGFSAEALASRIIDCDARVVITADGGYRRGQASGLKVNVDGAVAHCPQVRTVLVVRRTGQPVGWDDSPDVWWHKLVDRQPTTHTPDPFPASHPLYILYTSGTTAKPKGILHGHRRLSDLRGMDALGGVRPQARRRRVLVHRRRWLGHRPLLHRVRAAGEPRHLGAVRGHARHARPGPLVGSGRPVRHHDPLHRTHRDPYLHEVGRADPGRARPVVAAAAGHRR</sequence>
<dbReference type="GO" id="GO:0003987">
    <property type="term" value="F:acetate-CoA ligase activity"/>
    <property type="evidence" value="ECO:0007669"/>
    <property type="project" value="TreeGrafter"/>
</dbReference>
<dbReference type="InterPro" id="IPR042099">
    <property type="entry name" value="ANL_N_sf"/>
</dbReference>
<dbReference type="Pfam" id="PF16177">
    <property type="entry name" value="ACAS_N"/>
    <property type="match status" value="1"/>
</dbReference>
<proteinExistence type="inferred from homology"/>
<reference evidence="7" key="1">
    <citation type="journal article" date="2021" name="Int. J. Syst. Evol. Microbiol.">
        <title>Actinocatenispora comari sp. nov., an endophytic actinomycete isolated from aerial parts of Comarum salesowianum.</title>
        <authorList>
            <person name="Oyunbileg N."/>
            <person name="Iizaka Y."/>
            <person name="Hamada M."/>
            <person name="Davaapurev B.O."/>
            <person name="Fukumoto A."/>
            <person name="Tsetseg B."/>
            <person name="Kato F."/>
            <person name="Tamura T."/>
            <person name="Batkhuu J."/>
            <person name="Anzai Y."/>
        </authorList>
    </citation>
    <scope>NUCLEOTIDE SEQUENCE [LARGE SCALE GENOMIC DNA]</scope>
    <source>
        <strain evidence="7">NUM-2625</strain>
    </source>
</reference>
<protein>
    <recommendedName>
        <fullName evidence="8">Acetyl-coenzyme A synthetase</fullName>
    </recommendedName>
</protein>
<evidence type="ECO:0008006" key="8">
    <source>
        <dbReference type="Google" id="ProtNLM"/>
    </source>
</evidence>
<feature type="region of interest" description="Disordered" evidence="3">
    <location>
        <begin position="330"/>
        <end position="358"/>
    </location>
</feature>
<evidence type="ECO:0000256" key="2">
    <source>
        <dbReference type="ARBA" id="ARBA00022990"/>
    </source>
</evidence>
<keyword evidence="2" id="KW-0007">Acetylation</keyword>
<evidence type="ECO:0000259" key="5">
    <source>
        <dbReference type="Pfam" id="PF16177"/>
    </source>
</evidence>
<dbReference type="SUPFAM" id="SSF56801">
    <property type="entry name" value="Acetyl-CoA synthetase-like"/>
    <property type="match status" value="1"/>
</dbReference>
<dbReference type="AlphaFoldDB" id="A0A8J4EIN1"/>
<comment type="similarity">
    <text evidence="1">Belongs to the ATP-dependent AMP-binding enzyme family.</text>
</comment>
<evidence type="ECO:0000256" key="1">
    <source>
        <dbReference type="ARBA" id="ARBA00006432"/>
    </source>
</evidence>
<dbReference type="PANTHER" id="PTHR24095">
    <property type="entry name" value="ACETYL-COENZYME A SYNTHETASE"/>
    <property type="match status" value="1"/>
</dbReference>
<keyword evidence="7" id="KW-1185">Reference proteome</keyword>
<gene>
    <name evidence="6" type="ORF">NUM_06860</name>
</gene>
<feature type="domain" description="AMP-dependent synthetase/ligase" evidence="4">
    <location>
        <begin position="88"/>
        <end position="317"/>
    </location>
</feature>
<dbReference type="Proteomes" id="UP000614996">
    <property type="component" value="Unassembled WGS sequence"/>
</dbReference>